<dbReference type="InterPro" id="IPR020904">
    <property type="entry name" value="Sc_DH/Rdtase_CS"/>
</dbReference>
<dbReference type="PROSITE" id="PS00061">
    <property type="entry name" value="ADH_SHORT"/>
    <property type="match status" value="1"/>
</dbReference>
<dbReference type="SUPFAM" id="SSF51735">
    <property type="entry name" value="NAD(P)-binding Rossmann-fold domains"/>
    <property type="match status" value="1"/>
</dbReference>
<comment type="caution">
    <text evidence="1">The sequence shown here is derived from an EMBL/GenBank/DDBJ whole genome shotgun (WGS) entry which is preliminary data.</text>
</comment>
<dbReference type="Proteomes" id="UP000190973">
    <property type="component" value="Unassembled WGS sequence"/>
</dbReference>
<protein>
    <submittedName>
        <fullName evidence="1">Uncharacterized protein</fullName>
    </submittedName>
</protein>
<accession>A0A1S8S2T6</accession>
<dbReference type="RefSeq" id="WP_241407483.1">
    <property type="nucleotide sequence ID" value="NZ_JABTAE010000001.1"/>
</dbReference>
<evidence type="ECO:0000313" key="2">
    <source>
        <dbReference type="Proteomes" id="UP000190973"/>
    </source>
</evidence>
<reference evidence="1 2" key="1">
    <citation type="submission" date="2016-05" db="EMBL/GenBank/DDBJ databases">
        <title>Microbial solvent formation.</title>
        <authorList>
            <person name="Poehlein A."/>
            <person name="Montoya Solano J.D."/>
            <person name="Flitsch S."/>
            <person name="Krabben P."/>
            <person name="Duerre P."/>
            <person name="Daniel R."/>
        </authorList>
    </citation>
    <scope>NUCLEOTIDE SEQUENCE [LARGE SCALE GENOMIC DNA]</scope>
    <source>
        <strain evidence="1 2">DSM 53</strain>
    </source>
</reference>
<organism evidence="1 2">
    <name type="scientific">Clostridium beijerinckii</name>
    <name type="common">Clostridium MP</name>
    <dbReference type="NCBI Taxonomy" id="1520"/>
    <lineage>
        <taxon>Bacteria</taxon>
        <taxon>Bacillati</taxon>
        <taxon>Bacillota</taxon>
        <taxon>Clostridia</taxon>
        <taxon>Eubacteriales</taxon>
        <taxon>Clostridiaceae</taxon>
        <taxon>Clostridium</taxon>
    </lineage>
</organism>
<dbReference type="EMBL" id="LZZI01000071">
    <property type="protein sequence ID" value="OOM59585.1"/>
    <property type="molecule type" value="Genomic_DNA"/>
</dbReference>
<name>A0A1S8S2T6_CLOBE</name>
<dbReference type="AlphaFoldDB" id="A0A1S8S2T6"/>
<dbReference type="Gene3D" id="3.40.50.720">
    <property type="entry name" value="NAD(P)-binding Rossmann-like Domain"/>
    <property type="match status" value="1"/>
</dbReference>
<sequence>MNYTAKEASEITGSFIASPSDAVYSATKSFILSFTNALAAELRGTGVKALLKV</sequence>
<proteinExistence type="predicted"/>
<evidence type="ECO:0000313" key="1">
    <source>
        <dbReference type="EMBL" id="OOM59585.1"/>
    </source>
</evidence>
<dbReference type="InterPro" id="IPR036291">
    <property type="entry name" value="NAD(P)-bd_dom_sf"/>
</dbReference>
<gene>
    <name evidence="1" type="ORF">CLBCK_34160</name>
</gene>